<dbReference type="InterPro" id="IPR038063">
    <property type="entry name" value="Transpep_catalytic_dom"/>
</dbReference>
<feature type="signal peptide" evidence="8">
    <location>
        <begin position="1"/>
        <end position="20"/>
    </location>
</feature>
<organism evidence="10 11">
    <name type="scientific">Haloferula chungangensis</name>
    <dbReference type="NCBI Taxonomy" id="1048331"/>
    <lineage>
        <taxon>Bacteria</taxon>
        <taxon>Pseudomonadati</taxon>
        <taxon>Verrucomicrobiota</taxon>
        <taxon>Verrucomicrobiia</taxon>
        <taxon>Verrucomicrobiales</taxon>
        <taxon>Verrucomicrobiaceae</taxon>
        <taxon>Haloferula</taxon>
    </lineage>
</organism>
<evidence type="ECO:0000256" key="6">
    <source>
        <dbReference type="ARBA" id="ARBA00023316"/>
    </source>
</evidence>
<evidence type="ECO:0000256" key="4">
    <source>
        <dbReference type="ARBA" id="ARBA00022960"/>
    </source>
</evidence>
<feature type="active site" description="Nucleophile" evidence="7">
    <location>
        <position position="181"/>
    </location>
</feature>
<reference evidence="11" key="1">
    <citation type="journal article" date="2019" name="Int. J. Syst. Evol. Microbiol.">
        <title>The Global Catalogue of Microorganisms (GCM) 10K type strain sequencing project: providing services to taxonomists for standard genome sequencing and annotation.</title>
        <authorList>
            <consortium name="The Broad Institute Genomics Platform"/>
            <consortium name="The Broad Institute Genome Sequencing Center for Infectious Disease"/>
            <person name="Wu L."/>
            <person name="Ma J."/>
        </authorList>
    </citation>
    <scope>NUCLEOTIDE SEQUENCE [LARGE SCALE GENOMIC DNA]</scope>
    <source>
        <strain evidence="11">CGMCC 4.1467</strain>
    </source>
</reference>
<dbReference type="InterPro" id="IPR005490">
    <property type="entry name" value="LD_TPept_cat_dom"/>
</dbReference>
<dbReference type="Proteomes" id="UP001596472">
    <property type="component" value="Unassembled WGS sequence"/>
</dbReference>
<evidence type="ECO:0000256" key="7">
    <source>
        <dbReference type="PROSITE-ProRule" id="PRU01373"/>
    </source>
</evidence>
<keyword evidence="6 7" id="KW-0961">Cell wall biogenesis/degradation</keyword>
<evidence type="ECO:0000256" key="5">
    <source>
        <dbReference type="ARBA" id="ARBA00022984"/>
    </source>
</evidence>
<dbReference type="InterPro" id="IPR050979">
    <property type="entry name" value="LD-transpeptidase"/>
</dbReference>
<dbReference type="CDD" id="cd16913">
    <property type="entry name" value="YkuD_like"/>
    <property type="match status" value="1"/>
</dbReference>
<comment type="caution">
    <text evidence="10">The sequence shown here is derived from an EMBL/GenBank/DDBJ whole genome shotgun (WGS) entry which is preliminary data.</text>
</comment>
<protein>
    <submittedName>
        <fullName evidence="10">L,D-transpeptidase family protein</fullName>
    </submittedName>
</protein>
<keyword evidence="4 7" id="KW-0133">Cell shape</keyword>
<dbReference type="PANTHER" id="PTHR30582:SF2">
    <property type="entry name" value="L,D-TRANSPEPTIDASE YCIB-RELATED"/>
    <property type="match status" value="1"/>
</dbReference>
<dbReference type="Gene3D" id="2.40.440.10">
    <property type="entry name" value="L,D-transpeptidase catalytic domain-like"/>
    <property type="match status" value="1"/>
</dbReference>
<feature type="domain" description="L,D-TPase catalytic" evidence="9">
    <location>
        <begin position="68"/>
        <end position="205"/>
    </location>
</feature>
<keyword evidence="3" id="KW-0808">Transferase</keyword>
<sequence>MKVAAILAFLSLALSSCDWTNSMTSGGESRYLAAYGPAQQQDRAPTDPGAALPDDMSYWAGDGKTGAPLIKINRKQQKAYFYKGSELVGVSRISAGDEGHGTRAGTFKVTEKSRDHRSNLYGVFKEKGTDRVINDDVDTRKDKVPPGAYYVGAPMWNFLRFDGGIGMHTGYLPGYNASHGCVRMPDKMAKKFFDNAPLGTPVIVE</sequence>
<evidence type="ECO:0000256" key="1">
    <source>
        <dbReference type="ARBA" id="ARBA00004752"/>
    </source>
</evidence>
<keyword evidence="5 7" id="KW-0573">Peptidoglycan synthesis</keyword>
<accession>A0ABW2L6E6</accession>
<feature type="active site" description="Proton donor/acceptor" evidence="7">
    <location>
        <position position="168"/>
    </location>
</feature>
<gene>
    <name evidence="10" type="ORF">ACFQY0_08095</name>
</gene>
<evidence type="ECO:0000256" key="3">
    <source>
        <dbReference type="ARBA" id="ARBA00022679"/>
    </source>
</evidence>
<proteinExistence type="inferred from homology"/>
<evidence type="ECO:0000256" key="8">
    <source>
        <dbReference type="SAM" id="SignalP"/>
    </source>
</evidence>
<dbReference type="PANTHER" id="PTHR30582">
    <property type="entry name" value="L,D-TRANSPEPTIDASE"/>
    <property type="match status" value="1"/>
</dbReference>
<dbReference type="PROSITE" id="PS51257">
    <property type="entry name" value="PROKAR_LIPOPROTEIN"/>
    <property type="match status" value="1"/>
</dbReference>
<evidence type="ECO:0000313" key="11">
    <source>
        <dbReference type="Proteomes" id="UP001596472"/>
    </source>
</evidence>
<dbReference type="RefSeq" id="WP_379711173.1">
    <property type="nucleotide sequence ID" value="NZ_JBHTBS010000003.1"/>
</dbReference>
<dbReference type="PROSITE" id="PS52029">
    <property type="entry name" value="LD_TPASE"/>
    <property type="match status" value="1"/>
</dbReference>
<evidence type="ECO:0000259" key="9">
    <source>
        <dbReference type="PROSITE" id="PS52029"/>
    </source>
</evidence>
<comment type="pathway">
    <text evidence="1 7">Cell wall biogenesis; peptidoglycan biosynthesis.</text>
</comment>
<evidence type="ECO:0000256" key="2">
    <source>
        <dbReference type="ARBA" id="ARBA00005992"/>
    </source>
</evidence>
<comment type="similarity">
    <text evidence="2">Belongs to the YkuD family.</text>
</comment>
<dbReference type="Pfam" id="PF03734">
    <property type="entry name" value="YkuD"/>
    <property type="match status" value="1"/>
</dbReference>
<feature type="chain" id="PRO_5046793141" evidence="8">
    <location>
        <begin position="21"/>
        <end position="205"/>
    </location>
</feature>
<keyword evidence="11" id="KW-1185">Reference proteome</keyword>
<evidence type="ECO:0000313" key="10">
    <source>
        <dbReference type="EMBL" id="MFC7337135.1"/>
    </source>
</evidence>
<keyword evidence="8" id="KW-0732">Signal</keyword>
<name>A0ABW2L6E6_9BACT</name>
<dbReference type="SUPFAM" id="SSF141523">
    <property type="entry name" value="L,D-transpeptidase catalytic domain-like"/>
    <property type="match status" value="1"/>
</dbReference>
<dbReference type="EMBL" id="JBHTBS010000003">
    <property type="protein sequence ID" value="MFC7337135.1"/>
    <property type="molecule type" value="Genomic_DNA"/>
</dbReference>